<name>A0AAD1YVL7_9LAMI</name>
<dbReference type="GO" id="GO:0004553">
    <property type="term" value="F:hydrolase activity, hydrolyzing O-glycosyl compounds"/>
    <property type="evidence" value="ECO:0007669"/>
    <property type="project" value="InterPro"/>
</dbReference>
<feature type="signal peptide" evidence="8">
    <location>
        <begin position="1"/>
        <end position="22"/>
    </location>
</feature>
<feature type="transmembrane region" description="Helical" evidence="7">
    <location>
        <begin position="470"/>
        <end position="490"/>
    </location>
</feature>
<feature type="chain" id="PRO_5042093899" description="X8 domain-containing protein" evidence="8">
    <location>
        <begin position="23"/>
        <end position="496"/>
    </location>
</feature>
<feature type="domain" description="X8" evidence="9">
    <location>
        <begin position="365"/>
        <end position="450"/>
    </location>
</feature>
<keyword evidence="7" id="KW-1133">Transmembrane helix</keyword>
<dbReference type="InterPro" id="IPR017853">
    <property type="entry name" value="GH"/>
</dbReference>
<evidence type="ECO:0000313" key="10">
    <source>
        <dbReference type="EMBL" id="CAI9758281.1"/>
    </source>
</evidence>
<dbReference type="PANTHER" id="PTHR32227">
    <property type="entry name" value="GLUCAN ENDO-1,3-BETA-GLUCOSIDASE BG1-RELATED-RELATED"/>
    <property type="match status" value="1"/>
</dbReference>
<evidence type="ECO:0000256" key="1">
    <source>
        <dbReference type="ARBA" id="ARBA00008773"/>
    </source>
</evidence>
<dbReference type="EMBL" id="OU503038">
    <property type="protein sequence ID" value="CAI9758281.1"/>
    <property type="molecule type" value="Genomic_DNA"/>
</dbReference>
<evidence type="ECO:0000313" key="11">
    <source>
        <dbReference type="Proteomes" id="UP000834106"/>
    </source>
</evidence>
<evidence type="ECO:0000256" key="3">
    <source>
        <dbReference type="ARBA" id="ARBA00022801"/>
    </source>
</evidence>
<keyword evidence="11" id="KW-1185">Reference proteome</keyword>
<keyword evidence="2 8" id="KW-0732">Signal</keyword>
<evidence type="ECO:0000256" key="7">
    <source>
        <dbReference type="SAM" id="Phobius"/>
    </source>
</evidence>
<dbReference type="Gene3D" id="1.20.58.1040">
    <property type="match status" value="1"/>
</dbReference>
<comment type="similarity">
    <text evidence="1 6">Belongs to the glycosyl hydrolase 17 family.</text>
</comment>
<dbReference type="Gene3D" id="3.20.20.80">
    <property type="entry name" value="Glycosidases"/>
    <property type="match status" value="1"/>
</dbReference>
<dbReference type="InterPro" id="IPR000490">
    <property type="entry name" value="Glyco_hydro_17"/>
</dbReference>
<protein>
    <recommendedName>
        <fullName evidence="9">X8 domain-containing protein</fullName>
    </recommendedName>
</protein>
<dbReference type="InterPro" id="IPR012946">
    <property type="entry name" value="X8"/>
</dbReference>
<keyword evidence="4" id="KW-1015">Disulfide bond</keyword>
<sequence>MALSIMTLAYCMLLFSDNVVEGGSIGLNWGRMANQRLIPSMVVDLFLQNGIREVKVFSASENVMKAFSGSGIGLTIAIPNESLHDINSTDLARYWIRTKVTKFVNMNVDVKYVNVGADPFSSSSWNQTYFDAVDVLRFIQDALNEIGYGEKTKATIPHHTDVLKPNHTKPSEAEFRDDIKEKMIESLQILQENHSPFVVDMFPIQFVKQNNVDIEFAFVDGHSTFFFEDDNGLIYTNAFDFMYDSFLWAMKKAGAPDLKLVVGQIGWPTDGYPDANVTNAERFFKSLLPRVTSNKGTPLRPGMPIDIYIHSLSDENKMKIKFGAFQRHWGIYRNDGEPKFKIDLSGQGRDIYPTAAKGVTYMPKRWCIFNGDTSNLTKVKYAFEQACMVGDCTSLSPGGSCSHLDFNQNVSYAFNRFFQTKSQKEKDDPCEFDGLGKVVPDNPSTGSCIFPVEVLAAESIDTGSSMGERVATISKLVMLLPFLLIFLAFIQDRVNF</sequence>
<dbReference type="AlphaFoldDB" id="A0AAD1YVL7"/>
<evidence type="ECO:0000256" key="5">
    <source>
        <dbReference type="ARBA" id="ARBA00023295"/>
    </source>
</evidence>
<gene>
    <name evidence="10" type="ORF">FPE_LOCUS5711</name>
</gene>
<evidence type="ECO:0000256" key="4">
    <source>
        <dbReference type="ARBA" id="ARBA00023157"/>
    </source>
</evidence>
<keyword evidence="3" id="KW-0378">Hydrolase</keyword>
<dbReference type="Proteomes" id="UP000834106">
    <property type="component" value="Chromosome 3"/>
</dbReference>
<proteinExistence type="inferred from homology"/>
<dbReference type="SUPFAM" id="SSF51445">
    <property type="entry name" value="(Trans)glycosidases"/>
    <property type="match status" value="1"/>
</dbReference>
<evidence type="ECO:0000256" key="8">
    <source>
        <dbReference type="SAM" id="SignalP"/>
    </source>
</evidence>
<keyword evidence="5" id="KW-0326">Glycosidase</keyword>
<evidence type="ECO:0000259" key="9">
    <source>
        <dbReference type="SMART" id="SM00768"/>
    </source>
</evidence>
<dbReference type="Pfam" id="PF07983">
    <property type="entry name" value="X8"/>
    <property type="match status" value="1"/>
</dbReference>
<reference evidence="10" key="1">
    <citation type="submission" date="2023-05" db="EMBL/GenBank/DDBJ databases">
        <authorList>
            <person name="Huff M."/>
        </authorList>
    </citation>
    <scope>NUCLEOTIDE SEQUENCE</scope>
</reference>
<evidence type="ECO:0000256" key="6">
    <source>
        <dbReference type="RuleBase" id="RU004335"/>
    </source>
</evidence>
<dbReference type="Pfam" id="PF00332">
    <property type="entry name" value="Glyco_hydro_17"/>
    <property type="match status" value="1"/>
</dbReference>
<keyword evidence="7" id="KW-0472">Membrane</keyword>
<organism evidence="10 11">
    <name type="scientific">Fraxinus pennsylvanica</name>
    <dbReference type="NCBI Taxonomy" id="56036"/>
    <lineage>
        <taxon>Eukaryota</taxon>
        <taxon>Viridiplantae</taxon>
        <taxon>Streptophyta</taxon>
        <taxon>Embryophyta</taxon>
        <taxon>Tracheophyta</taxon>
        <taxon>Spermatophyta</taxon>
        <taxon>Magnoliopsida</taxon>
        <taxon>eudicotyledons</taxon>
        <taxon>Gunneridae</taxon>
        <taxon>Pentapetalae</taxon>
        <taxon>asterids</taxon>
        <taxon>lamiids</taxon>
        <taxon>Lamiales</taxon>
        <taxon>Oleaceae</taxon>
        <taxon>Oleeae</taxon>
        <taxon>Fraxinus</taxon>
    </lineage>
</organism>
<accession>A0AAD1YVL7</accession>
<keyword evidence="7" id="KW-0812">Transmembrane</keyword>
<dbReference type="InterPro" id="IPR044965">
    <property type="entry name" value="Glyco_hydro_17_plant"/>
</dbReference>
<evidence type="ECO:0000256" key="2">
    <source>
        <dbReference type="ARBA" id="ARBA00022729"/>
    </source>
</evidence>
<dbReference type="SMART" id="SM00768">
    <property type="entry name" value="X8"/>
    <property type="match status" value="1"/>
</dbReference>
<dbReference type="GO" id="GO:0005975">
    <property type="term" value="P:carbohydrate metabolic process"/>
    <property type="evidence" value="ECO:0007669"/>
    <property type="project" value="InterPro"/>
</dbReference>